<dbReference type="InterPro" id="IPR000840">
    <property type="entry name" value="G_retro_matrix"/>
</dbReference>
<keyword evidence="2" id="KW-1032">Host cell membrane</keyword>
<evidence type="ECO:0000313" key="9">
    <source>
        <dbReference type="Proteomes" id="UP000694406"/>
    </source>
</evidence>
<dbReference type="Pfam" id="PF01140">
    <property type="entry name" value="Gag_MA"/>
    <property type="match status" value="1"/>
</dbReference>
<keyword evidence="4" id="KW-0472">Membrane</keyword>
<evidence type="ECO:0000256" key="4">
    <source>
        <dbReference type="ARBA" id="ARBA00023136"/>
    </source>
</evidence>
<proteinExistence type="predicted"/>
<dbReference type="PANTHER" id="PTHR33166">
    <property type="entry name" value="GAG_P30 DOMAIN-CONTAINING PROTEIN"/>
    <property type="match status" value="1"/>
</dbReference>
<reference evidence="8" key="1">
    <citation type="submission" date="2025-08" db="UniProtKB">
        <authorList>
            <consortium name="Ensembl"/>
        </authorList>
    </citation>
    <scope>IDENTIFICATION</scope>
</reference>
<accession>A0A8C5SCG2</accession>
<comment type="subcellular location">
    <subcellularLocation>
        <location evidence="1">Host cell membrane</location>
    </subcellularLocation>
</comment>
<dbReference type="GO" id="GO:0019068">
    <property type="term" value="P:virion assembly"/>
    <property type="evidence" value="ECO:0007669"/>
    <property type="project" value="InterPro"/>
</dbReference>
<evidence type="ECO:0000256" key="2">
    <source>
        <dbReference type="ARBA" id="ARBA00022511"/>
    </source>
</evidence>
<evidence type="ECO:0000256" key="3">
    <source>
        <dbReference type="ARBA" id="ARBA00022870"/>
    </source>
</evidence>
<organism evidence="8 9">
    <name type="scientific">Laticauda laticaudata</name>
    <name type="common">Blue-ringed sea krait</name>
    <name type="synonym">Blue-lipped sea krait</name>
    <dbReference type="NCBI Taxonomy" id="8630"/>
    <lineage>
        <taxon>Eukaryota</taxon>
        <taxon>Metazoa</taxon>
        <taxon>Chordata</taxon>
        <taxon>Craniata</taxon>
        <taxon>Vertebrata</taxon>
        <taxon>Euteleostomi</taxon>
        <taxon>Lepidosauria</taxon>
        <taxon>Squamata</taxon>
        <taxon>Bifurcata</taxon>
        <taxon>Unidentata</taxon>
        <taxon>Episquamata</taxon>
        <taxon>Toxicofera</taxon>
        <taxon>Serpentes</taxon>
        <taxon>Colubroidea</taxon>
        <taxon>Elapidae</taxon>
        <taxon>Laticaudinae</taxon>
        <taxon>Laticauda</taxon>
    </lineage>
</organism>
<dbReference type="InterPro" id="IPR010999">
    <property type="entry name" value="Retrovr_matrix"/>
</dbReference>
<keyword evidence="3" id="KW-1043">Host membrane</keyword>
<dbReference type="InterPro" id="IPR036946">
    <property type="entry name" value="G_retro_matrix_sf"/>
</dbReference>
<dbReference type="Pfam" id="PF02093">
    <property type="entry name" value="Gag_p30"/>
    <property type="match status" value="1"/>
</dbReference>
<keyword evidence="9" id="KW-1185">Reference proteome</keyword>
<dbReference type="Gene3D" id="1.10.375.10">
    <property type="entry name" value="Human Immunodeficiency Virus Type 1 Capsid Protein"/>
    <property type="match status" value="1"/>
</dbReference>
<protein>
    <submittedName>
        <fullName evidence="8">Uncharacterized protein</fullName>
    </submittedName>
</protein>
<dbReference type="AlphaFoldDB" id="A0A8C5SCG2"/>
<dbReference type="Proteomes" id="UP000694406">
    <property type="component" value="Unplaced"/>
</dbReference>
<feature type="domain" description="Gamma-retroviral matrix protein" evidence="6">
    <location>
        <begin position="10"/>
        <end position="106"/>
    </location>
</feature>
<evidence type="ECO:0000259" key="6">
    <source>
        <dbReference type="Pfam" id="PF01140"/>
    </source>
</evidence>
<name>A0A8C5SCG2_LATLA</name>
<evidence type="ECO:0000259" key="7">
    <source>
        <dbReference type="Pfam" id="PF02093"/>
    </source>
</evidence>
<dbReference type="SUPFAM" id="SSF47836">
    <property type="entry name" value="Retroviral matrix proteins"/>
    <property type="match status" value="1"/>
</dbReference>
<dbReference type="GeneTree" id="ENSGT00990000207402"/>
<evidence type="ECO:0000313" key="8">
    <source>
        <dbReference type="Ensembl" id="ENSLLTP00000013861.1"/>
    </source>
</evidence>
<dbReference type="InterPro" id="IPR050462">
    <property type="entry name" value="Retroviral_Gag-Pol_poly"/>
</dbReference>
<dbReference type="InterPro" id="IPR003036">
    <property type="entry name" value="Gag_P30"/>
</dbReference>
<evidence type="ECO:0000256" key="1">
    <source>
        <dbReference type="ARBA" id="ARBA00004165"/>
    </source>
</evidence>
<sequence>MGGGESKSPTPLGAMLKHFRKAYESQDYGLEWSRHKLQVFCEGEWPTFEFGWPPAGTLDIPIAVKVHQLVFHPTLVLDPDQAPYIDVWLNRLNHPPPWLKQLKMQRCKVLLSCNLSLKGGKKAVQVLPSCPEELPPPPPYVPPFDLKSVSEGDESSGVSGLMSRPTHPQGPRLKCNSYRFEAEPVVARTRAKTEQASLIDPAASVTLPLFQHVMKVDAHNPTWLDLQQLMGTLFNSEEREKIKNAVSEILKQDVRVGGNLATYVKAHFPSQDPKWDPYNHNQMEDLHEYQSLVAWAIHLAGKLTVNMSKSSLVLLEPTESPEALYTRLIDAYCMYTPTDATDLDNAWMLTMAFISQSAPDICRKLRWLEENGTEADRVQTASQNLWSS</sequence>
<feature type="domain" description="Core shell protein Gag P30" evidence="7">
    <location>
        <begin position="218"/>
        <end position="371"/>
    </location>
</feature>
<dbReference type="SUPFAM" id="SSF47943">
    <property type="entry name" value="Retrovirus capsid protein, N-terminal core domain"/>
    <property type="match status" value="1"/>
</dbReference>
<reference evidence="8" key="2">
    <citation type="submission" date="2025-09" db="UniProtKB">
        <authorList>
            <consortium name="Ensembl"/>
        </authorList>
    </citation>
    <scope>IDENTIFICATION</scope>
</reference>
<dbReference type="Ensembl" id="ENSLLTT00000014406.1">
    <property type="protein sequence ID" value="ENSLLTP00000013861.1"/>
    <property type="gene ID" value="ENSLLTG00000010612.1"/>
</dbReference>
<dbReference type="InterPro" id="IPR008919">
    <property type="entry name" value="Retrov_capsid_N"/>
</dbReference>
<dbReference type="Gene3D" id="1.10.150.180">
    <property type="entry name" value="Gamma-retroviral matrix domain"/>
    <property type="match status" value="1"/>
</dbReference>
<evidence type="ECO:0000256" key="5">
    <source>
        <dbReference type="SAM" id="MobiDB-lite"/>
    </source>
</evidence>
<feature type="region of interest" description="Disordered" evidence="5">
    <location>
        <begin position="141"/>
        <end position="174"/>
    </location>
</feature>